<feature type="compositionally biased region" description="Basic and acidic residues" evidence="1">
    <location>
        <begin position="80"/>
        <end position="94"/>
    </location>
</feature>
<feature type="chain" id="PRO_5002348347" evidence="2">
    <location>
        <begin position="19"/>
        <end position="173"/>
    </location>
</feature>
<reference evidence="3" key="3">
    <citation type="submission" date="2015-04" db="UniProtKB">
        <authorList>
            <consortium name="EnsemblPlants"/>
        </authorList>
    </citation>
    <scope>IDENTIFICATION</scope>
</reference>
<feature type="signal peptide" evidence="2">
    <location>
        <begin position="1"/>
        <end position="18"/>
    </location>
</feature>
<evidence type="ECO:0000256" key="1">
    <source>
        <dbReference type="SAM" id="MobiDB-lite"/>
    </source>
</evidence>
<dbReference type="Gramene" id="LPERR03G14750.1">
    <property type="protein sequence ID" value="LPERR03G14750.1"/>
    <property type="gene ID" value="LPERR03G14750"/>
</dbReference>
<dbReference type="AlphaFoldDB" id="A0A0D9VTV5"/>
<reference evidence="3 4" key="1">
    <citation type="submission" date="2012-08" db="EMBL/GenBank/DDBJ databases">
        <title>Oryza genome evolution.</title>
        <authorList>
            <person name="Wing R.A."/>
        </authorList>
    </citation>
    <scope>NUCLEOTIDE SEQUENCE</scope>
</reference>
<sequence>MASKAAAVVLAAITIATAACAVASAQGRLVVTGVVPCSTGALIDAATSPAFPGTYSNLLHSTHTDMSLKLYPAVRRRRGGGRDDEPERVVHDGGGRGVGGGGGAGGRLRAGGGHAAGQVRREAAGGGEAGVLRAAAGPARQADRRRTPPRARRLLLSHGRLTDRSIDRAGCVA</sequence>
<keyword evidence="2" id="KW-0732">Signal</keyword>
<name>A0A0D9VTV5_9ORYZ</name>
<dbReference type="Proteomes" id="UP000032180">
    <property type="component" value="Chromosome 3"/>
</dbReference>
<evidence type="ECO:0000256" key="2">
    <source>
        <dbReference type="SAM" id="SignalP"/>
    </source>
</evidence>
<dbReference type="HOGENOM" id="CLU_1549821_0_0_1"/>
<feature type="compositionally biased region" description="Gly residues" evidence="1">
    <location>
        <begin position="95"/>
        <end position="115"/>
    </location>
</feature>
<accession>A0A0D9VTV5</accession>
<organism evidence="3 4">
    <name type="scientific">Leersia perrieri</name>
    <dbReference type="NCBI Taxonomy" id="77586"/>
    <lineage>
        <taxon>Eukaryota</taxon>
        <taxon>Viridiplantae</taxon>
        <taxon>Streptophyta</taxon>
        <taxon>Embryophyta</taxon>
        <taxon>Tracheophyta</taxon>
        <taxon>Spermatophyta</taxon>
        <taxon>Magnoliopsida</taxon>
        <taxon>Liliopsida</taxon>
        <taxon>Poales</taxon>
        <taxon>Poaceae</taxon>
        <taxon>BOP clade</taxon>
        <taxon>Oryzoideae</taxon>
        <taxon>Oryzeae</taxon>
        <taxon>Oryzinae</taxon>
        <taxon>Leersia</taxon>
    </lineage>
</organism>
<feature type="region of interest" description="Disordered" evidence="1">
    <location>
        <begin position="77"/>
        <end position="115"/>
    </location>
</feature>
<protein>
    <submittedName>
        <fullName evidence="3">Uncharacterized protein</fullName>
    </submittedName>
</protein>
<dbReference type="PROSITE" id="PS51257">
    <property type="entry name" value="PROKAR_LIPOPROTEIN"/>
    <property type="match status" value="1"/>
</dbReference>
<evidence type="ECO:0000313" key="4">
    <source>
        <dbReference type="Proteomes" id="UP000032180"/>
    </source>
</evidence>
<keyword evidence="4" id="KW-1185">Reference proteome</keyword>
<reference evidence="4" key="2">
    <citation type="submission" date="2013-12" db="EMBL/GenBank/DDBJ databases">
        <authorList>
            <person name="Yu Y."/>
            <person name="Lee S."/>
            <person name="de Baynast K."/>
            <person name="Wissotski M."/>
            <person name="Liu L."/>
            <person name="Talag J."/>
            <person name="Goicoechea J."/>
            <person name="Angelova A."/>
            <person name="Jetty R."/>
            <person name="Kudrna D."/>
            <person name="Golser W."/>
            <person name="Rivera L."/>
            <person name="Zhang J."/>
            <person name="Wing R."/>
        </authorList>
    </citation>
    <scope>NUCLEOTIDE SEQUENCE</scope>
</reference>
<evidence type="ECO:0000313" key="3">
    <source>
        <dbReference type="EnsemblPlants" id="LPERR03G14750.1"/>
    </source>
</evidence>
<dbReference type="EnsemblPlants" id="LPERR03G14750.1">
    <property type="protein sequence ID" value="LPERR03G14750.1"/>
    <property type="gene ID" value="LPERR03G14750"/>
</dbReference>
<proteinExistence type="predicted"/>